<accession>A0ABT3UYT7</accession>
<dbReference type="PANTHER" id="PTHR45833">
    <property type="entry name" value="METHIONINE SYNTHASE"/>
    <property type="match status" value="1"/>
</dbReference>
<feature type="compositionally biased region" description="Basic and acidic residues" evidence="3">
    <location>
        <begin position="124"/>
        <end position="135"/>
    </location>
</feature>
<proteinExistence type="predicted"/>
<dbReference type="SUPFAM" id="SSF52242">
    <property type="entry name" value="Cobalamin (vitamin B12)-binding domain"/>
    <property type="match status" value="1"/>
</dbReference>
<keyword evidence="6" id="KW-1185">Reference proteome</keyword>
<dbReference type="InterPro" id="IPR003759">
    <property type="entry name" value="Cbl-bd_cap"/>
</dbReference>
<dbReference type="InterPro" id="IPR006158">
    <property type="entry name" value="Cobalamin-bd"/>
</dbReference>
<dbReference type="InterPro" id="IPR050554">
    <property type="entry name" value="Met_Synthase/Corrinoid"/>
</dbReference>
<reference evidence="5" key="1">
    <citation type="journal article" date="2022" name="bioRxiv">
        <title>Discovery and biosynthetic assessment of Streptomyces ortus sp nov. isolated from a deep-sea sponge.</title>
        <authorList>
            <person name="Williams S.E."/>
        </authorList>
    </citation>
    <scope>NUCLEOTIDE SEQUENCE</scope>
    <source>
        <strain evidence="5">A15ISP2-DRY2</strain>
    </source>
</reference>
<name>A0ABT3UYT7_9ACTN</name>
<dbReference type="RefSeq" id="WP_267024423.1">
    <property type="nucleotide sequence ID" value="NZ_JAIFZO010000001.1"/>
</dbReference>
<protein>
    <submittedName>
        <fullName evidence="5">Cobalamin B12-binding domain-containing protein</fullName>
    </submittedName>
</protein>
<feature type="region of interest" description="Disordered" evidence="3">
    <location>
        <begin position="104"/>
        <end position="140"/>
    </location>
</feature>
<sequence length="405" mass="43288">MTDGKEAHSLAEPREQLWQALGEYDETRAVAIVRDALGTTGAAERTRAAGERVLLELIAPTQERVGVAWAANDITVAQEHAATAISERCVAAVADATAPALAHPRTGTFAGTEERRGGGGGGGDGRRGGRGEGSGEGRGAGRVLVSCVDGEWHSLPARLVGEVLRLRGWRVDYLGAQVPTEHLVEHARRTQAQAVLLSSSIPTLLPGAHNAISSCQGAGIPVLAGGAAFGPQGRYARLMRAEWAKDASDAATLLDRHLTPPGAHAARLPDLDLPHLADQEYTMVRRTKLQLVKQTLADVEEGFPETRHYSEYQRERTVEDIDFIVGYLAAALYVDDPDLFTRFITWTADILAARDVPPRCLLPALDSLRNQLKDFPRAIGILTAAHDVLDPPLAPPPGPASGPRD</sequence>
<dbReference type="Pfam" id="PF02310">
    <property type="entry name" value="B12-binding"/>
    <property type="match status" value="1"/>
</dbReference>
<evidence type="ECO:0000313" key="5">
    <source>
        <dbReference type="EMBL" id="MCX4231301.1"/>
    </source>
</evidence>
<comment type="caution">
    <text evidence="5">The sequence shown here is derived from an EMBL/GenBank/DDBJ whole genome shotgun (WGS) entry which is preliminary data.</text>
</comment>
<evidence type="ECO:0000256" key="2">
    <source>
        <dbReference type="ARBA" id="ARBA00023285"/>
    </source>
</evidence>
<gene>
    <name evidence="5" type="ORF">K3769_00635</name>
</gene>
<dbReference type="Gene3D" id="1.10.1240.10">
    <property type="entry name" value="Methionine synthase domain"/>
    <property type="match status" value="1"/>
</dbReference>
<dbReference type="InterPro" id="IPR036724">
    <property type="entry name" value="Cobalamin-bd_sf"/>
</dbReference>
<evidence type="ECO:0000256" key="1">
    <source>
        <dbReference type="ARBA" id="ARBA00022723"/>
    </source>
</evidence>
<evidence type="ECO:0000256" key="3">
    <source>
        <dbReference type="SAM" id="MobiDB-lite"/>
    </source>
</evidence>
<feature type="domain" description="B12-binding" evidence="4">
    <location>
        <begin position="140"/>
        <end position="268"/>
    </location>
</feature>
<dbReference type="EMBL" id="JAIFZO010000001">
    <property type="protein sequence ID" value="MCX4231301.1"/>
    <property type="molecule type" value="Genomic_DNA"/>
</dbReference>
<dbReference type="Proteomes" id="UP001165590">
    <property type="component" value="Unassembled WGS sequence"/>
</dbReference>
<keyword evidence="2" id="KW-0170">Cobalt</keyword>
<dbReference type="Pfam" id="PF02607">
    <property type="entry name" value="B12-binding_2"/>
    <property type="match status" value="1"/>
</dbReference>
<dbReference type="Gene3D" id="3.40.50.280">
    <property type="entry name" value="Cobalamin-binding domain"/>
    <property type="match status" value="1"/>
</dbReference>
<organism evidence="5 6">
    <name type="scientific">Streptomyces ortus</name>
    <dbReference type="NCBI Taxonomy" id="2867268"/>
    <lineage>
        <taxon>Bacteria</taxon>
        <taxon>Bacillati</taxon>
        <taxon>Actinomycetota</taxon>
        <taxon>Actinomycetes</taxon>
        <taxon>Kitasatosporales</taxon>
        <taxon>Streptomycetaceae</taxon>
        <taxon>Streptomyces</taxon>
    </lineage>
</organism>
<keyword evidence="1" id="KW-0479">Metal-binding</keyword>
<evidence type="ECO:0000259" key="4">
    <source>
        <dbReference type="PROSITE" id="PS51332"/>
    </source>
</evidence>
<dbReference type="InterPro" id="IPR036594">
    <property type="entry name" value="Meth_synthase_dom"/>
</dbReference>
<evidence type="ECO:0000313" key="6">
    <source>
        <dbReference type="Proteomes" id="UP001165590"/>
    </source>
</evidence>
<dbReference type="PROSITE" id="PS51332">
    <property type="entry name" value="B12_BINDING"/>
    <property type="match status" value="1"/>
</dbReference>
<dbReference type="PANTHER" id="PTHR45833:SF1">
    <property type="entry name" value="METHIONINE SYNTHASE"/>
    <property type="match status" value="1"/>
</dbReference>